<evidence type="ECO:0000313" key="3">
    <source>
        <dbReference type="Proteomes" id="UP000250321"/>
    </source>
</evidence>
<gene>
    <name evidence="2" type="ORF">Pyn_32349</name>
</gene>
<protein>
    <submittedName>
        <fullName evidence="2">Glutamate receptor 2.8-like</fullName>
    </submittedName>
</protein>
<name>A0A314Y482_PRUYE</name>
<keyword evidence="1" id="KW-0472">Membrane</keyword>
<proteinExistence type="predicted"/>
<keyword evidence="2" id="KW-0675">Receptor</keyword>
<dbReference type="Proteomes" id="UP000250321">
    <property type="component" value="Unassembled WGS sequence"/>
</dbReference>
<reference evidence="2 3" key="1">
    <citation type="submission" date="2018-02" db="EMBL/GenBank/DDBJ databases">
        <title>Draft genome of wild Prunus yedoensis var. nudiflora.</title>
        <authorList>
            <person name="Baek S."/>
            <person name="Kim J.-H."/>
            <person name="Choi K."/>
            <person name="Kim G.-B."/>
            <person name="Cho A."/>
            <person name="Jang H."/>
            <person name="Shin C.-H."/>
            <person name="Yu H.-J."/>
            <person name="Mun J.-H."/>
        </authorList>
    </citation>
    <scope>NUCLEOTIDE SEQUENCE [LARGE SCALE GENOMIC DNA]</scope>
    <source>
        <strain evidence="3">cv. Jeju island</strain>
        <tissue evidence="2">Leaf</tissue>
    </source>
</reference>
<comment type="caution">
    <text evidence="2">The sequence shown here is derived from an EMBL/GenBank/DDBJ whole genome shotgun (WGS) entry which is preliminary data.</text>
</comment>
<dbReference type="EMBL" id="PJQY01001716">
    <property type="protein sequence ID" value="PQQ00287.1"/>
    <property type="molecule type" value="Genomic_DNA"/>
</dbReference>
<organism evidence="2 3">
    <name type="scientific">Prunus yedoensis var. nudiflora</name>
    <dbReference type="NCBI Taxonomy" id="2094558"/>
    <lineage>
        <taxon>Eukaryota</taxon>
        <taxon>Viridiplantae</taxon>
        <taxon>Streptophyta</taxon>
        <taxon>Embryophyta</taxon>
        <taxon>Tracheophyta</taxon>
        <taxon>Spermatophyta</taxon>
        <taxon>Magnoliopsida</taxon>
        <taxon>eudicotyledons</taxon>
        <taxon>Gunneridae</taxon>
        <taxon>Pentapetalae</taxon>
        <taxon>rosids</taxon>
        <taxon>fabids</taxon>
        <taxon>Rosales</taxon>
        <taxon>Rosaceae</taxon>
        <taxon>Amygdaloideae</taxon>
        <taxon>Amygdaleae</taxon>
        <taxon>Prunus</taxon>
    </lineage>
</organism>
<keyword evidence="1" id="KW-1133">Transmembrane helix</keyword>
<dbReference type="AlphaFoldDB" id="A0A314Y482"/>
<evidence type="ECO:0000256" key="1">
    <source>
        <dbReference type="SAM" id="Phobius"/>
    </source>
</evidence>
<feature type="transmembrane region" description="Helical" evidence="1">
    <location>
        <begin position="31"/>
        <end position="54"/>
    </location>
</feature>
<accession>A0A314Y482</accession>
<keyword evidence="1" id="KW-0812">Transmembrane</keyword>
<sequence>MDSIEEKYFGNQTICDDQSAKISSDGRSLHVYSFGGLYIIAGVVPMFSLLMYMYRFLCSQWPTLRTTIHSENSFRLKIVELAKHFD</sequence>
<evidence type="ECO:0000313" key="2">
    <source>
        <dbReference type="EMBL" id="PQQ00287.1"/>
    </source>
</evidence>
<keyword evidence="3" id="KW-1185">Reference proteome</keyword>